<feature type="domain" description="Thioredoxin-like fold" evidence="6">
    <location>
        <begin position="38"/>
        <end position="212"/>
    </location>
</feature>
<evidence type="ECO:0000256" key="4">
    <source>
        <dbReference type="ARBA" id="ARBA00023157"/>
    </source>
</evidence>
<dbReference type="SUPFAM" id="SSF52833">
    <property type="entry name" value="Thioredoxin-like"/>
    <property type="match status" value="1"/>
</dbReference>
<keyword evidence="3" id="KW-0560">Oxidoreductase</keyword>
<name>A0A3R9WWL3_9BACI</name>
<dbReference type="GO" id="GO:0016491">
    <property type="term" value="F:oxidoreductase activity"/>
    <property type="evidence" value="ECO:0007669"/>
    <property type="project" value="UniProtKB-KW"/>
</dbReference>
<organism evidence="7 8">
    <name type="scientific">Salibacterium salarium</name>
    <dbReference type="NCBI Taxonomy" id="284579"/>
    <lineage>
        <taxon>Bacteria</taxon>
        <taxon>Bacillati</taxon>
        <taxon>Bacillota</taxon>
        <taxon>Bacilli</taxon>
        <taxon>Bacillales</taxon>
        <taxon>Bacillaceae</taxon>
    </lineage>
</organism>
<sequence>MKSKILVLVTAVVFIGMGVFVIWGNDTSTTFDDRPSIEDQPTLGDETAPVSVVEFGDYKCPACKSWGETVFPLLEETYLNSSDDVSFTYINTLFHGEESELAALASESVWEENPDSFWTFHKTIFDNQPDQQNHDERWITSESLGDMAGSLENGPDAEQVVEDVENGTFADEVETDQNVVQEYDIELTPSIMVNGTLLEDPFDWEELNAEIEEALEDDS</sequence>
<dbReference type="RefSeq" id="WP_125553411.1">
    <property type="nucleotide sequence ID" value="NZ_RBVX01000001.1"/>
</dbReference>
<dbReference type="OrthoDB" id="117402at2"/>
<dbReference type="InterPro" id="IPR036249">
    <property type="entry name" value="Thioredoxin-like_sf"/>
</dbReference>
<keyword evidence="5" id="KW-0676">Redox-active center</keyword>
<comment type="caution">
    <text evidence="7">The sequence shown here is derived from an EMBL/GenBank/DDBJ whole genome shotgun (WGS) entry which is preliminary data.</text>
</comment>
<reference evidence="7 8" key="1">
    <citation type="submission" date="2018-10" db="EMBL/GenBank/DDBJ databases">
        <title>Draft genome sequence of Bacillus salarius IM0101, isolated from a hypersaline soil in Inner Mongolia, China.</title>
        <authorList>
            <person name="Yamprayoonswat W."/>
            <person name="Boonvisut S."/>
            <person name="Jumpathong W."/>
            <person name="Sittihan S."/>
            <person name="Ruangsuj P."/>
            <person name="Wanthongcharoen S."/>
            <person name="Thongpramul N."/>
            <person name="Pimmason S."/>
            <person name="Yu B."/>
            <person name="Yasawong M."/>
        </authorList>
    </citation>
    <scope>NUCLEOTIDE SEQUENCE [LARGE SCALE GENOMIC DNA]</scope>
    <source>
        <strain evidence="7 8">IM0101</strain>
    </source>
</reference>
<evidence type="ECO:0000256" key="3">
    <source>
        <dbReference type="ARBA" id="ARBA00023002"/>
    </source>
</evidence>
<gene>
    <name evidence="7" type="ORF">D7Z54_00575</name>
</gene>
<dbReference type="Gene3D" id="3.40.30.10">
    <property type="entry name" value="Glutaredoxin"/>
    <property type="match status" value="1"/>
</dbReference>
<keyword evidence="4" id="KW-1015">Disulfide bond</keyword>
<protein>
    <submittedName>
        <fullName evidence="7">DsbA family protein</fullName>
    </submittedName>
</protein>
<dbReference type="InterPro" id="IPR012336">
    <property type="entry name" value="Thioredoxin-like_fold"/>
</dbReference>
<keyword evidence="2" id="KW-0732">Signal</keyword>
<dbReference type="AlphaFoldDB" id="A0A3R9WWL3"/>
<evidence type="ECO:0000313" key="8">
    <source>
        <dbReference type="Proteomes" id="UP000275076"/>
    </source>
</evidence>
<dbReference type="Pfam" id="PF13462">
    <property type="entry name" value="Thioredoxin_4"/>
    <property type="match status" value="1"/>
</dbReference>
<evidence type="ECO:0000256" key="1">
    <source>
        <dbReference type="ARBA" id="ARBA00005791"/>
    </source>
</evidence>
<dbReference type="PANTHER" id="PTHR13887:SF14">
    <property type="entry name" value="DISULFIDE BOND FORMATION PROTEIN D"/>
    <property type="match status" value="1"/>
</dbReference>
<dbReference type="Proteomes" id="UP000275076">
    <property type="component" value="Unassembled WGS sequence"/>
</dbReference>
<evidence type="ECO:0000256" key="5">
    <source>
        <dbReference type="ARBA" id="ARBA00023284"/>
    </source>
</evidence>
<evidence type="ECO:0000259" key="6">
    <source>
        <dbReference type="Pfam" id="PF13462"/>
    </source>
</evidence>
<dbReference type="EMBL" id="RBVX01000001">
    <property type="protein sequence ID" value="RSL35102.1"/>
    <property type="molecule type" value="Genomic_DNA"/>
</dbReference>
<proteinExistence type="inferred from homology"/>
<evidence type="ECO:0000313" key="7">
    <source>
        <dbReference type="EMBL" id="RSL35102.1"/>
    </source>
</evidence>
<comment type="similarity">
    <text evidence="1">Belongs to the thioredoxin family. DsbA subfamily.</text>
</comment>
<keyword evidence="8" id="KW-1185">Reference proteome</keyword>
<dbReference type="PANTHER" id="PTHR13887">
    <property type="entry name" value="GLUTATHIONE S-TRANSFERASE KAPPA"/>
    <property type="match status" value="1"/>
</dbReference>
<accession>A0A3R9WWL3</accession>
<evidence type="ECO:0000256" key="2">
    <source>
        <dbReference type="ARBA" id="ARBA00022729"/>
    </source>
</evidence>